<gene>
    <name evidence="1" type="ORF">GV68_15065</name>
</gene>
<dbReference type="OrthoDB" id="7306418at2"/>
<organism evidence="1 2">
    <name type="scientific">Pseudorhizobium pelagicum</name>
    <dbReference type="NCBI Taxonomy" id="1509405"/>
    <lineage>
        <taxon>Bacteria</taxon>
        <taxon>Pseudomonadati</taxon>
        <taxon>Pseudomonadota</taxon>
        <taxon>Alphaproteobacteria</taxon>
        <taxon>Hyphomicrobiales</taxon>
        <taxon>Rhizobiaceae</taxon>
        <taxon>Rhizobium/Agrobacterium group</taxon>
        <taxon>Pseudorhizobium</taxon>
    </lineage>
</organism>
<keyword evidence="2" id="KW-1185">Reference proteome</keyword>
<dbReference type="AlphaFoldDB" id="A0A922P2Q2"/>
<proteinExistence type="predicted"/>
<name>A0A922P2Q2_9HYPH</name>
<evidence type="ECO:0008006" key="3">
    <source>
        <dbReference type="Google" id="ProtNLM"/>
    </source>
</evidence>
<protein>
    <recommendedName>
        <fullName evidence="3">Tail assembly chaperone</fullName>
    </recommendedName>
</protein>
<comment type="caution">
    <text evidence="1">The sequence shown here is derived from an EMBL/GenBank/DDBJ whole genome shotgun (WGS) entry which is preliminary data.</text>
</comment>
<dbReference type="RefSeq" id="WP_037163113.1">
    <property type="nucleotide sequence ID" value="NZ_CAJXID010000001.1"/>
</dbReference>
<sequence length="209" mass="22189">METYQRPAYEQVTLAHGGNTVTLRPSLRAAVTLEASFGFPAMFRALEEGNFTVISEIIRAASSPVQDAAAFLAGIPGKPLSSFIGPARMPLAELVSMLMPAPDPKATDVRPSGKSVAWSDFYADLYENATGWLGWTPEQAWNATPIEITRAYAGHVAKLKAIHGSGEDDKPTAKAPDPEQAAHNVAAGLDPEFDRAGLRALKAKIASGS</sequence>
<evidence type="ECO:0000313" key="2">
    <source>
        <dbReference type="Proteomes" id="UP000052167"/>
    </source>
</evidence>
<dbReference type="Proteomes" id="UP000052167">
    <property type="component" value="Unassembled WGS sequence"/>
</dbReference>
<evidence type="ECO:0000313" key="1">
    <source>
        <dbReference type="EMBL" id="KEQ10240.1"/>
    </source>
</evidence>
<dbReference type="EMBL" id="JOKJ01000003">
    <property type="protein sequence ID" value="KEQ10240.1"/>
    <property type="molecule type" value="Genomic_DNA"/>
</dbReference>
<reference evidence="1 2" key="1">
    <citation type="submission" date="2014-06" db="EMBL/GenBank/DDBJ databases">
        <title>Rhizobium pelagicum/R2-400B4.</title>
        <authorList>
            <person name="Kimes N.E."/>
            <person name="Lopez-Perez M."/>
        </authorList>
    </citation>
    <scope>NUCLEOTIDE SEQUENCE [LARGE SCALE GENOMIC DNA]</scope>
    <source>
        <strain evidence="1 2">R2-400B4</strain>
    </source>
</reference>
<accession>A0A922P2Q2</accession>